<accession>A0A921Z305</accession>
<name>A0A921Z305_MANSE</name>
<comment type="caution">
    <text evidence="1">The sequence shown here is derived from an EMBL/GenBank/DDBJ whole genome shotgun (WGS) entry which is preliminary data.</text>
</comment>
<sequence length="161" mass="18554">MELHLHLSVAFRALDRKWGTPVDLDTSGETATCLPAVIDRSTTTFSSEDFLKARRPRPKPYSRTQEPRKRKINIKRNDSFADISSTRLPSLDDVECNSDFIDEDTFIKNLIEERLQDEFDKKSASSMTSLLSIFNGKKLTVFRQFKKSAVAYIEKCKKDRN</sequence>
<protein>
    <submittedName>
        <fullName evidence="1">Uncharacterized protein</fullName>
    </submittedName>
</protein>
<keyword evidence="2" id="KW-1185">Reference proteome</keyword>
<dbReference type="Proteomes" id="UP000791440">
    <property type="component" value="Unassembled WGS sequence"/>
</dbReference>
<reference evidence="1" key="2">
    <citation type="submission" date="2020-12" db="EMBL/GenBank/DDBJ databases">
        <authorList>
            <person name="Kanost M."/>
        </authorList>
    </citation>
    <scope>NUCLEOTIDE SEQUENCE</scope>
</reference>
<proteinExistence type="predicted"/>
<gene>
    <name evidence="1" type="ORF">O3G_MSEX006275</name>
</gene>
<reference evidence="1" key="1">
    <citation type="journal article" date="2016" name="Insect Biochem. Mol. Biol.">
        <title>Multifaceted biological insights from a draft genome sequence of the tobacco hornworm moth, Manduca sexta.</title>
        <authorList>
            <person name="Kanost M.R."/>
            <person name="Arrese E.L."/>
            <person name="Cao X."/>
            <person name="Chen Y.R."/>
            <person name="Chellapilla S."/>
            <person name="Goldsmith M.R."/>
            <person name="Grosse-Wilde E."/>
            <person name="Heckel D.G."/>
            <person name="Herndon N."/>
            <person name="Jiang H."/>
            <person name="Papanicolaou A."/>
            <person name="Qu J."/>
            <person name="Soulages J.L."/>
            <person name="Vogel H."/>
            <person name="Walters J."/>
            <person name="Waterhouse R.M."/>
            <person name="Ahn S.J."/>
            <person name="Almeida F.C."/>
            <person name="An C."/>
            <person name="Aqrawi P."/>
            <person name="Bretschneider A."/>
            <person name="Bryant W.B."/>
            <person name="Bucks S."/>
            <person name="Chao H."/>
            <person name="Chevignon G."/>
            <person name="Christen J.M."/>
            <person name="Clarke D.F."/>
            <person name="Dittmer N.T."/>
            <person name="Ferguson L.C.F."/>
            <person name="Garavelou S."/>
            <person name="Gordon K.H.J."/>
            <person name="Gunaratna R.T."/>
            <person name="Han Y."/>
            <person name="Hauser F."/>
            <person name="He Y."/>
            <person name="Heidel-Fischer H."/>
            <person name="Hirsh A."/>
            <person name="Hu Y."/>
            <person name="Jiang H."/>
            <person name="Kalra D."/>
            <person name="Klinner C."/>
            <person name="Konig C."/>
            <person name="Kovar C."/>
            <person name="Kroll A.R."/>
            <person name="Kuwar S.S."/>
            <person name="Lee S.L."/>
            <person name="Lehman R."/>
            <person name="Li K."/>
            <person name="Li Z."/>
            <person name="Liang H."/>
            <person name="Lovelace S."/>
            <person name="Lu Z."/>
            <person name="Mansfield J.H."/>
            <person name="McCulloch K.J."/>
            <person name="Mathew T."/>
            <person name="Morton B."/>
            <person name="Muzny D.M."/>
            <person name="Neunemann D."/>
            <person name="Ongeri F."/>
            <person name="Pauchet Y."/>
            <person name="Pu L.L."/>
            <person name="Pyrousis I."/>
            <person name="Rao X.J."/>
            <person name="Redding A."/>
            <person name="Roesel C."/>
            <person name="Sanchez-Gracia A."/>
            <person name="Schaack S."/>
            <person name="Shukla A."/>
            <person name="Tetreau G."/>
            <person name="Wang Y."/>
            <person name="Xiong G.H."/>
            <person name="Traut W."/>
            <person name="Walsh T.K."/>
            <person name="Worley K.C."/>
            <person name="Wu D."/>
            <person name="Wu W."/>
            <person name="Wu Y.Q."/>
            <person name="Zhang X."/>
            <person name="Zou Z."/>
            <person name="Zucker H."/>
            <person name="Briscoe A.D."/>
            <person name="Burmester T."/>
            <person name="Clem R.J."/>
            <person name="Feyereisen R."/>
            <person name="Grimmelikhuijzen C.J.P."/>
            <person name="Hamodrakas S.J."/>
            <person name="Hansson B.S."/>
            <person name="Huguet E."/>
            <person name="Jermiin L.S."/>
            <person name="Lan Q."/>
            <person name="Lehman H.K."/>
            <person name="Lorenzen M."/>
            <person name="Merzendorfer H."/>
            <person name="Michalopoulos I."/>
            <person name="Morton D.B."/>
            <person name="Muthukrishnan S."/>
            <person name="Oakeshott J.G."/>
            <person name="Palmer W."/>
            <person name="Park Y."/>
            <person name="Passarelli A.L."/>
            <person name="Rozas J."/>
            <person name="Schwartz L.M."/>
            <person name="Smith W."/>
            <person name="Southgate A."/>
            <person name="Vilcinskas A."/>
            <person name="Vogt R."/>
            <person name="Wang P."/>
            <person name="Werren J."/>
            <person name="Yu X.Q."/>
            <person name="Zhou J.J."/>
            <person name="Brown S.J."/>
            <person name="Scherer S.E."/>
            <person name="Richards S."/>
            <person name="Blissard G.W."/>
        </authorList>
    </citation>
    <scope>NUCLEOTIDE SEQUENCE</scope>
</reference>
<dbReference type="AlphaFoldDB" id="A0A921Z305"/>
<evidence type="ECO:0000313" key="1">
    <source>
        <dbReference type="EMBL" id="KAG6449850.1"/>
    </source>
</evidence>
<organism evidence="1 2">
    <name type="scientific">Manduca sexta</name>
    <name type="common">Tobacco hawkmoth</name>
    <name type="synonym">Tobacco hornworm</name>
    <dbReference type="NCBI Taxonomy" id="7130"/>
    <lineage>
        <taxon>Eukaryota</taxon>
        <taxon>Metazoa</taxon>
        <taxon>Ecdysozoa</taxon>
        <taxon>Arthropoda</taxon>
        <taxon>Hexapoda</taxon>
        <taxon>Insecta</taxon>
        <taxon>Pterygota</taxon>
        <taxon>Neoptera</taxon>
        <taxon>Endopterygota</taxon>
        <taxon>Lepidoptera</taxon>
        <taxon>Glossata</taxon>
        <taxon>Ditrysia</taxon>
        <taxon>Bombycoidea</taxon>
        <taxon>Sphingidae</taxon>
        <taxon>Sphinginae</taxon>
        <taxon>Sphingini</taxon>
        <taxon>Manduca</taxon>
    </lineage>
</organism>
<evidence type="ECO:0000313" key="2">
    <source>
        <dbReference type="Proteomes" id="UP000791440"/>
    </source>
</evidence>
<dbReference type="EMBL" id="JH668379">
    <property type="protein sequence ID" value="KAG6449850.1"/>
    <property type="molecule type" value="Genomic_DNA"/>
</dbReference>